<keyword evidence="2" id="KW-1185">Reference proteome</keyword>
<name>A0ACD0P8A8_9BASI</name>
<evidence type="ECO:0000313" key="2">
    <source>
        <dbReference type="Proteomes" id="UP000245626"/>
    </source>
</evidence>
<gene>
    <name evidence="1" type="ORF">IE53DRAFT_189231</name>
</gene>
<sequence>MADNAVAGQSDRKRNRACLECRFAKVRCHPLLTSSGQQACQRCNEHGFRCMFVYRKQKKPPRSHLDPVPPSESRSSSCQPSSSQPSVLPSVAADPTPQVLLEPPSPFSTDIKQRARLALEERRARPGSGFTFASEWSATQQSSSLRVMLDSLDARERHSVTLRSILEPLSMDSNGHKARKGKKRPRHEERGEDEHRFASSLSTEVATTGPADPVLSGLLTPTEARSLVSFYMRYIDLWCPILDPQLHTHDWIRDRSLFLYCVVCYQAARFCPKTFQEGVTYDVPQKSPISEPLVGARRLEQLRSLVAQHACHTFGCGIRTIECTQAFYIRAGRRDKDDPISHLQNGYGFRLALDLDLDAQLSPSGPDLTSNANDAQSRDLIRYRNRLRTFLALYNQDRVQAQHYFFQKCSFGEHSWILDRSSEWHTDRYAYHRDILVSLCSDCHQILSRYKIILRTSKTASDRSRGVEQSQIVLDLFESEFDGWQARWEKRLADQPPLPPEDATNQADHLSTRLQMVKIWRGSASLHVASIVLHHQLTHLQQQRDLITSQPMGAQWATEKSLALLPCIRAAHNILTGLSALPPQVLRLAPDSITLLAPHAAVILLHLACLPWIQTSATVFLPSSIDLMARMRDRFQLATESEEDNVALHAHHLSSILEILGHAGSDTSGVEGKSSGSSNPVELPPTTTATPSSQETHHPQVYNLEFPTQDPSGSTSGFPAPLSTIPALPSAATTTTNVANPLGNFFDASQQWNDQDLWAQIQALTQQLEGGVYS</sequence>
<evidence type="ECO:0000313" key="1">
    <source>
        <dbReference type="EMBL" id="PWN54358.1"/>
    </source>
</evidence>
<dbReference type="Proteomes" id="UP000245626">
    <property type="component" value="Unassembled WGS sequence"/>
</dbReference>
<proteinExistence type="predicted"/>
<organism evidence="1 2">
    <name type="scientific">Violaceomyces palustris</name>
    <dbReference type="NCBI Taxonomy" id="1673888"/>
    <lineage>
        <taxon>Eukaryota</taxon>
        <taxon>Fungi</taxon>
        <taxon>Dikarya</taxon>
        <taxon>Basidiomycota</taxon>
        <taxon>Ustilaginomycotina</taxon>
        <taxon>Ustilaginomycetes</taxon>
        <taxon>Violaceomycetales</taxon>
        <taxon>Violaceomycetaceae</taxon>
        <taxon>Violaceomyces</taxon>
    </lineage>
</organism>
<reference evidence="1 2" key="1">
    <citation type="journal article" date="2018" name="Mol. Biol. Evol.">
        <title>Broad Genomic Sampling Reveals a Smut Pathogenic Ancestry of the Fungal Clade Ustilaginomycotina.</title>
        <authorList>
            <person name="Kijpornyongpan T."/>
            <person name="Mondo S.J."/>
            <person name="Barry K."/>
            <person name="Sandor L."/>
            <person name="Lee J."/>
            <person name="Lipzen A."/>
            <person name="Pangilinan J."/>
            <person name="LaButti K."/>
            <person name="Hainaut M."/>
            <person name="Henrissat B."/>
            <person name="Grigoriev I.V."/>
            <person name="Spatafora J.W."/>
            <person name="Aime M.C."/>
        </authorList>
    </citation>
    <scope>NUCLEOTIDE SEQUENCE [LARGE SCALE GENOMIC DNA]</scope>
    <source>
        <strain evidence="1 2">SA 807</strain>
    </source>
</reference>
<accession>A0ACD0P8A8</accession>
<dbReference type="EMBL" id="KZ819687">
    <property type="protein sequence ID" value="PWN54358.1"/>
    <property type="molecule type" value="Genomic_DNA"/>
</dbReference>
<protein>
    <submittedName>
        <fullName evidence="1">Uncharacterized protein</fullName>
    </submittedName>
</protein>